<dbReference type="Proteomes" id="UP000077177">
    <property type="component" value="Chromosome"/>
</dbReference>
<feature type="region of interest" description="Disordered" evidence="1">
    <location>
        <begin position="113"/>
        <end position="133"/>
    </location>
</feature>
<evidence type="ECO:0000256" key="1">
    <source>
        <dbReference type="SAM" id="MobiDB-lite"/>
    </source>
</evidence>
<evidence type="ECO:0000313" key="3">
    <source>
        <dbReference type="Proteomes" id="UP000077177"/>
    </source>
</evidence>
<dbReference type="OrthoDB" id="662670at2"/>
<dbReference type="RefSeq" id="WP_066403796.1">
    <property type="nucleotide sequence ID" value="NZ_CP011390.1"/>
</dbReference>
<proteinExistence type="predicted"/>
<evidence type="ECO:0000313" key="2">
    <source>
        <dbReference type="EMBL" id="ANE50639.1"/>
    </source>
</evidence>
<gene>
    <name evidence="2" type="ORF">SY85_09120</name>
</gene>
<reference evidence="2 3" key="2">
    <citation type="journal article" date="2016" name="Int. J. Syst. Evol. Microbiol.">
        <title>Flavisolibacter tropicus sp. nov., isolated from tropical soil.</title>
        <authorList>
            <person name="Lee J.J."/>
            <person name="Kang M.S."/>
            <person name="Kim G.S."/>
            <person name="Lee C.S."/>
            <person name="Lim S."/>
            <person name="Lee J."/>
            <person name="Roh S.H."/>
            <person name="Kang H."/>
            <person name="Ha J.M."/>
            <person name="Bae S."/>
            <person name="Jung H.Y."/>
            <person name="Kim M.K."/>
        </authorList>
    </citation>
    <scope>NUCLEOTIDE SEQUENCE [LARGE SCALE GENOMIC DNA]</scope>
    <source>
        <strain evidence="2 3">LCS9</strain>
    </source>
</reference>
<accession>A0A172TU67</accession>
<sequence>MPASTRTTLLKEIDSFAKSIENVSSWKGSKKPFGHIVKTTKENYVYEFWCYLKILCEINNVPNQKVHLRGSRKFPAAPSSKKKNWAYYEITDNKGKPLYLVCAGTGIKRKDAPDTIHHPDISFQKPSAPKNDDPAGDDVVLLLDAKYVYPKRKNGKPKEPGKISVSQINEFSHIVEVLLRARKSQNVKLNFGSFKDLNANALLSNASVLDKHKDACKVDCIKQVGEFIVGKTFNVIP</sequence>
<dbReference type="KEGG" id="fla:SY85_09120"/>
<dbReference type="STRING" id="1492898.SY85_09120"/>
<organism evidence="2 3">
    <name type="scientific">Flavisolibacter tropicus</name>
    <dbReference type="NCBI Taxonomy" id="1492898"/>
    <lineage>
        <taxon>Bacteria</taxon>
        <taxon>Pseudomonadati</taxon>
        <taxon>Bacteroidota</taxon>
        <taxon>Chitinophagia</taxon>
        <taxon>Chitinophagales</taxon>
        <taxon>Chitinophagaceae</taxon>
        <taxon>Flavisolibacter</taxon>
    </lineage>
</organism>
<name>A0A172TU67_9BACT</name>
<protein>
    <submittedName>
        <fullName evidence="2">Uncharacterized protein</fullName>
    </submittedName>
</protein>
<dbReference type="EMBL" id="CP011390">
    <property type="protein sequence ID" value="ANE50639.1"/>
    <property type="molecule type" value="Genomic_DNA"/>
</dbReference>
<reference evidence="3" key="1">
    <citation type="submission" date="2015-01" db="EMBL/GenBank/DDBJ databases">
        <title>Flavisolibacter sp./LCS9/ whole genome sequencing.</title>
        <authorList>
            <person name="Kim M.K."/>
            <person name="Srinivasan S."/>
            <person name="Lee J.-J."/>
        </authorList>
    </citation>
    <scope>NUCLEOTIDE SEQUENCE [LARGE SCALE GENOMIC DNA]</scope>
    <source>
        <strain evidence="3">LCS9</strain>
    </source>
</reference>
<keyword evidence="3" id="KW-1185">Reference proteome</keyword>
<dbReference type="AlphaFoldDB" id="A0A172TU67"/>